<dbReference type="AlphaFoldDB" id="A0A8X6MTY0"/>
<name>A0A8X6MTY0_NEPPI</name>
<gene>
    <name evidence="1" type="ORF">NPIL_425211</name>
</gene>
<dbReference type="Proteomes" id="UP000887013">
    <property type="component" value="Unassembled WGS sequence"/>
</dbReference>
<protein>
    <submittedName>
        <fullName evidence="1">Uncharacterized protein</fullName>
    </submittedName>
</protein>
<accession>A0A8X6MTY0</accession>
<comment type="caution">
    <text evidence="1">The sequence shown here is derived from an EMBL/GenBank/DDBJ whole genome shotgun (WGS) entry which is preliminary data.</text>
</comment>
<evidence type="ECO:0000313" key="2">
    <source>
        <dbReference type="Proteomes" id="UP000887013"/>
    </source>
</evidence>
<evidence type="ECO:0000313" key="1">
    <source>
        <dbReference type="EMBL" id="GFS77826.1"/>
    </source>
</evidence>
<organism evidence="1 2">
    <name type="scientific">Nephila pilipes</name>
    <name type="common">Giant wood spider</name>
    <name type="synonym">Nephila maculata</name>
    <dbReference type="NCBI Taxonomy" id="299642"/>
    <lineage>
        <taxon>Eukaryota</taxon>
        <taxon>Metazoa</taxon>
        <taxon>Ecdysozoa</taxon>
        <taxon>Arthropoda</taxon>
        <taxon>Chelicerata</taxon>
        <taxon>Arachnida</taxon>
        <taxon>Araneae</taxon>
        <taxon>Araneomorphae</taxon>
        <taxon>Entelegynae</taxon>
        <taxon>Araneoidea</taxon>
        <taxon>Nephilidae</taxon>
        <taxon>Nephila</taxon>
    </lineage>
</organism>
<reference evidence="1" key="1">
    <citation type="submission" date="2020-08" db="EMBL/GenBank/DDBJ databases">
        <title>Multicomponent nature underlies the extraordinary mechanical properties of spider dragline silk.</title>
        <authorList>
            <person name="Kono N."/>
            <person name="Nakamura H."/>
            <person name="Mori M."/>
            <person name="Yoshida Y."/>
            <person name="Ohtoshi R."/>
            <person name="Malay A.D."/>
            <person name="Moran D.A.P."/>
            <person name="Tomita M."/>
            <person name="Numata K."/>
            <person name="Arakawa K."/>
        </authorList>
    </citation>
    <scope>NUCLEOTIDE SEQUENCE</scope>
</reference>
<dbReference type="EMBL" id="BMAW01097073">
    <property type="protein sequence ID" value="GFS77826.1"/>
    <property type="molecule type" value="Genomic_DNA"/>
</dbReference>
<keyword evidence="2" id="KW-1185">Reference proteome</keyword>
<sequence length="110" mass="12013">MSCLFSSIPYQCHFLSLASFAKCPGFFECPSLSIRTGVLSNLLPDTCSGEGGGSNAFRSDSIREWTKRIGILCYLHFLFPVSFEAHISFRHGYGASVMETAFLGGHSDSC</sequence>
<proteinExistence type="predicted"/>